<name>A0A9P0JB57_APHGO</name>
<organism evidence="2 3">
    <name type="scientific">Aphis gossypii</name>
    <name type="common">Cotton aphid</name>
    <dbReference type="NCBI Taxonomy" id="80765"/>
    <lineage>
        <taxon>Eukaryota</taxon>
        <taxon>Metazoa</taxon>
        <taxon>Ecdysozoa</taxon>
        <taxon>Arthropoda</taxon>
        <taxon>Hexapoda</taxon>
        <taxon>Insecta</taxon>
        <taxon>Pterygota</taxon>
        <taxon>Neoptera</taxon>
        <taxon>Paraneoptera</taxon>
        <taxon>Hemiptera</taxon>
        <taxon>Sternorrhyncha</taxon>
        <taxon>Aphidomorpha</taxon>
        <taxon>Aphidoidea</taxon>
        <taxon>Aphididae</taxon>
        <taxon>Aphidini</taxon>
        <taxon>Aphis</taxon>
        <taxon>Aphis</taxon>
    </lineage>
</organism>
<proteinExistence type="predicted"/>
<keyword evidence="3" id="KW-1185">Reference proteome</keyword>
<evidence type="ECO:0008006" key="4">
    <source>
        <dbReference type="Google" id="ProtNLM"/>
    </source>
</evidence>
<dbReference type="Gene3D" id="1.10.238.10">
    <property type="entry name" value="EF-hand"/>
    <property type="match status" value="1"/>
</dbReference>
<accession>A0A9P0JB57</accession>
<evidence type="ECO:0000313" key="3">
    <source>
        <dbReference type="Proteomes" id="UP001154329"/>
    </source>
</evidence>
<evidence type="ECO:0000313" key="2">
    <source>
        <dbReference type="EMBL" id="CAH1736635.1"/>
    </source>
</evidence>
<protein>
    <recommendedName>
        <fullName evidence="4">Sarcoplasmic calcium-binding proteins II, V, VI, and VII</fullName>
    </recommendedName>
</protein>
<dbReference type="OrthoDB" id="6041230at2759"/>
<gene>
    <name evidence="2" type="ORF">APHIGO_LOCUS10337</name>
</gene>
<dbReference type="InterPro" id="IPR011992">
    <property type="entry name" value="EF-hand-dom_pair"/>
</dbReference>
<dbReference type="AlphaFoldDB" id="A0A9P0JB57"/>
<dbReference type="SUPFAM" id="SSF47473">
    <property type="entry name" value="EF-hand"/>
    <property type="match status" value="1"/>
</dbReference>
<dbReference type="Proteomes" id="UP001154329">
    <property type="component" value="Chromosome 4"/>
</dbReference>
<feature type="region of interest" description="Disordered" evidence="1">
    <location>
        <begin position="1"/>
        <end position="23"/>
    </location>
</feature>
<sequence>MMSNNIKLSGSSGGGGGSKHVRSHSLKSFPAVAVAVIDNKKQSDNGVVVATGSDPLQTTVKMTSTWKQACDRTRDRTKQLLRRTMSWKSNTIIMQPEERKPDESSSTLEIHVWASWMKRYASEDESKTLDIPFKLSPLQEEKLLIFFKYYLDGDCDGFVFEHDFHQFAEKLRRFADWSPNSDEYIILKQVLTELIQVFIQCESGQNVAFTSLSTDDWLKIWCQTLSRCTVASDMPLWLKYFQSILYKSLDSGKGEIEKANLQRFYCTFLDSNCEEAKQGVIDIIYDSLTSNGDFKLDRDTWSQCFANWLLGTKPNGCGQWLFGKCGPTPEFFPIDYSAMNSTVDTRDTYSHKRRSDRHSIVV</sequence>
<reference evidence="2" key="2">
    <citation type="submission" date="2022-10" db="EMBL/GenBank/DDBJ databases">
        <authorList>
            <consortium name="ENA_rothamsted_submissions"/>
            <consortium name="culmorum"/>
            <person name="King R."/>
        </authorList>
    </citation>
    <scope>NUCLEOTIDE SEQUENCE</scope>
</reference>
<reference evidence="2" key="1">
    <citation type="submission" date="2022-02" db="EMBL/GenBank/DDBJ databases">
        <authorList>
            <person name="King R."/>
        </authorList>
    </citation>
    <scope>NUCLEOTIDE SEQUENCE</scope>
</reference>
<dbReference type="EMBL" id="OU899037">
    <property type="protein sequence ID" value="CAH1736635.1"/>
    <property type="molecule type" value="Genomic_DNA"/>
</dbReference>
<evidence type="ECO:0000256" key="1">
    <source>
        <dbReference type="SAM" id="MobiDB-lite"/>
    </source>
</evidence>